<dbReference type="PANTHER" id="PTHR47383:SF8">
    <property type="entry name" value="OS01G0768300 PROTEIN"/>
    <property type="match status" value="1"/>
</dbReference>
<keyword evidence="5" id="KW-1185">Reference proteome</keyword>
<sequence>MNLSDIANSEYASPGRDRDDLPSEVLSVLPSDPFEQLDLARKIVAVAYEKRLQSENGNLRSELNQREREVKDLRDKVRDLEGSLKNTNERLSVALEEQNALTSERNALTATVKKLNRDVAKLETFKRALMQSLQDEPDEGVAVDISEVESSTQSSRRVSNRSSETTTPLSKNRITELDDPPTTVIKPVRTSSARLADPVSPEASPHHLGRSGSSLSYQTPTMSRGHRSGSANPSPAGSPRRRSSGADSFPFLVPVTPSQSQPGSAANSPPHPSATQQRAGPRVDGKDFFRQARNRLSYQSFSAFLTNIKELNAHRQSREETLSKANEIFGPENRDLYDALDTLLTRHLPS</sequence>
<dbReference type="Pfam" id="PF25972">
    <property type="entry name" value="At4g15545_C"/>
    <property type="match status" value="1"/>
</dbReference>
<reference evidence="4 5" key="1">
    <citation type="journal article" date="2014" name="Nat. Commun.">
        <title>Klebsormidium flaccidum genome reveals primary factors for plant terrestrial adaptation.</title>
        <authorList>
            <person name="Hori K."/>
            <person name="Maruyama F."/>
            <person name="Fujisawa T."/>
            <person name="Togashi T."/>
            <person name="Yamamoto N."/>
            <person name="Seo M."/>
            <person name="Sato S."/>
            <person name="Yamada T."/>
            <person name="Mori H."/>
            <person name="Tajima N."/>
            <person name="Moriyama T."/>
            <person name="Ikeuchi M."/>
            <person name="Watanabe M."/>
            <person name="Wada H."/>
            <person name="Kobayashi K."/>
            <person name="Saito M."/>
            <person name="Masuda T."/>
            <person name="Sasaki-Sekimoto Y."/>
            <person name="Mashiguchi K."/>
            <person name="Awai K."/>
            <person name="Shimojima M."/>
            <person name="Masuda S."/>
            <person name="Iwai M."/>
            <person name="Nobusawa T."/>
            <person name="Narise T."/>
            <person name="Kondo S."/>
            <person name="Saito H."/>
            <person name="Sato R."/>
            <person name="Murakawa M."/>
            <person name="Ihara Y."/>
            <person name="Oshima-Yamada Y."/>
            <person name="Ohtaka K."/>
            <person name="Satoh M."/>
            <person name="Sonobe K."/>
            <person name="Ishii M."/>
            <person name="Ohtani R."/>
            <person name="Kanamori-Sato M."/>
            <person name="Honoki R."/>
            <person name="Miyazaki D."/>
            <person name="Mochizuki H."/>
            <person name="Umetsu J."/>
            <person name="Higashi K."/>
            <person name="Shibata D."/>
            <person name="Kamiya Y."/>
            <person name="Sato N."/>
            <person name="Nakamura Y."/>
            <person name="Tabata S."/>
            <person name="Ida S."/>
            <person name="Kurokawa K."/>
            <person name="Ohta H."/>
        </authorList>
    </citation>
    <scope>NUCLEOTIDE SEQUENCE [LARGE SCALE GENOMIC DNA]</scope>
    <source>
        <strain evidence="4 5">NIES-2285</strain>
    </source>
</reference>
<feature type="compositionally biased region" description="Low complexity" evidence="2">
    <location>
        <begin position="228"/>
        <end position="238"/>
    </location>
</feature>
<feature type="compositionally biased region" description="Polar residues" evidence="2">
    <location>
        <begin position="256"/>
        <end position="278"/>
    </location>
</feature>
<evidence type="ECO:0000256" key="2">
    <source>
        <dbReference type="SAM" id="MobiDB-lite"/>
    </source>
</evidence>
<dbReference type="OrthoDB" id="5599468at2759"/>
<evidence type="ECO:0000259" key="3">
    <source>
        <dbReference type="Pfam" id="PF25972"/>
    </source>
</evidence>
<evidence type="ECO:0000313" key="4">
    <source>
        <dbReference type="EMBL" id="GAQ90609.1"/>
    </source>
</evidence>
<proteinExistence type="predicted"/>
<feature type="compositionally biased region" description="Polar residues" evidence="2">
    <location>
        <begin position="148"/>
        <end position="172"/>
    </location>
</feature>
<dbReference type="InterPro" id="IPR058935">
    <property type="entry name" value="At4g15545-like_C"/>
</dbReference>
<feature type="coiled-coil region" evidence="1">
    <location>
        <begin position="49"/>
        <end position="118"/>
    </location>
</feature>
<dbReference type="InterPro" id="IPR058936">
    <property type="entry name" value="At4g15545-like"/>
</dbReference>
<feature type="compositionally biased region" description="Polar residues" evidence="2">
    <location>
        <begin position="1"/>
        <end position="11"/>
    </location>
</feature>
<dbReference type="PANTHER" id="PTHR47383">
    <property type="entry name" value="OS03G0659800 PROTEIN"/>
    <property type="match status" value="1"/>
</dbReference>
<name>A0A1Y1IMD9_KLENI</name>
<accession>A0A1Y1IMD9</accession>
<dbReference type="STRING" id="105231.A0A1Y1IMD9"/>
<protein>
    <submittedName>
        <fullName evidence="4">Similar to Autophagy protein 16</fullName>
    </submittedName>
</protein>
<feature type="region of interest" description="Disordered" evidence="2">
    <location>
        <begin position="146"/>
        <end position="283"/>
    </location>
</feature>
<dbReference type="Proteomes" id="UP000054558">
    <property type="component" value="Unassembled WGS sequence"/>
</dbReference>
<dbReference type="GO" id="GO:0010168">
    <property type="term" value="C:ER body"/>
    <property type="evidence" value="ECO:0000318"/>
    <property type="project" value="GO_Central"/>
</dbReference>
<evidence type="ECO:0000313" key="5">
    <source>
        <dbReference type="Proteomes" id="UP000054558"/>
    </source>
</evidence>
<dbReference type="AlphaFoldDB" id="A0A1Y1IMD9"/>
<dbReference type="EMBL" id="DF237611">
    <property type="protein sequence ID" value="GAQ90609.1"/>
    <property type="molecule type" value="Genomic_DNA"/>
</dbReference>
<feature type="compositionally biased region" description="Polar residues" evidence="2">
    <location>
        <begin position="211"/>
        <end position="222"/>
    </location>
</feature>
<feature type="domain" description="At4g15545-like C-terminal" evidence="3">
    <location>
        <begin position="281"/>
        <end position="347"/>
    </location>
</feature>
<feature type="region of interest" description="Disordered" evidence="2">
    <location>
        <begin position="1"/>
        <end position="24"/>
    </location>
</feature>
<dbReference type="OMA" id="IDIGTCD"/>
<keyword evidence="1" id="KW-0175">Coiled coil</keyword>
<gene>
    <name evidence="4" type="ORF">KFL_006620040</name>
</gene>
<evidence type="ECO:0000256" key="1">
    <source>
        <dbReference type="SAM" id="Coils"/>
    </source>
</evidence>
<organism evidence="4 5">
    <name type="scientific">Klebsormidium nitens</name>
    <name type="common">Green alga</name>
    <name type="synonym">Ulothrix nitens</name>
    <dbReference type="NCBI Taxonomy" id="105231"/>
    <lineage>
        <taxon>Eukaryota</taxon>
        <taxon>Viridiplantae</taxon>
        <taxon>Streptophyta</taxon>
        <taxon>Klebsormidiophyceae</taxon>
        <taxon>Klebsormidiales</taxon>
        <taxon>Klebsormidiaceae</taxon>
        <taxon>Klebsormidium</taxon>
    </lineage>
</organism>